<evidence type="ECO:0000313" key="5">
    <source>
        <dbReference type="Proteomes" id="UP000664414"/>
    </source>
</evidence>
<organism evidence="4 5">
    <name type="scientific">Candidatus Paracaedimonas acanthamoebae</name>
    <dbReference type="NCBI Taxonomy" id="244581"/>
    <lineage>
        <taxon>Bacteria</taxon>
        <taxon>Pseudomonadati</taxon>
        <taxon>Pseudomonadota</taxon>
        <taxon>Alphaproteobacteria</taxon>
        <taxon>Holosporales</taxon>
        <taxon>Caedimonadaceae</taxon>
        <taxon>Candidatus Paracaedimonas</taxon>
    </lineage>
</organism>
<dbReference type="Proteomes" id="UP000664414">
    <property type="component" value="Unassembled WGS sequence"/>
</dbReference>
<dbReference type="InterPro" id="IPR046367">
    <property type="entry name" value="GapR-like_DNA-bd"/>
</dbReference>
<dbReference type="NCBIfam" id="NF010247">
    <property type="entry name" value="PRK13694.1"/>
    <property type="match status" value="1"/>
</dbReference>
<evidence type="ECO:0000313" key="4">
    <source>
        <dbReference type="EMBL" id="MBN9412409.1"/>
    </source>
</evidence>
<gene>
    <name evidence="4" type="ORF">J0H12_00585</name>
</gene>
<dbReference type="InterPro" id="IPR018753">
    <property type="entry name" value="GapR-like"/>
</dbReference>
<proteinExistence type="inferred from homology"/>
<dbReference type="GO" id="GO:0003677">
    <property type="term" value="F:DNA binding"/>
    <property type="evidence" value="ECO:0007669"/>
    <property type="project" value="InterPro"/>
</dbReference>
<dbReference type="HAMAP" id="MF_00797">
    <property type="entry name" value="UPF0335"/>
    <property type="match status" value="1"/>
</dbReference>
<protein>
    <recommendedName>
        <fullName evidence="1">UPF0335 protein J0H12_00585</fullName>
    </recommendedName>
</protein>
<dbReference type="EMBL" id="JAFKGL010000010">
    <property type="protein sequence ID" value="MBN9412409.1"/>
    <property type="molecule type" value="Genomic_DNA"/>
</dbReference>
<sequence length="95" mass="10912">MTTFGGVSGAHLKQFIERVERLEEDKANLANDIREVFAEAKSNGFDTKIMRQVLKIRKMDHDERSEQEEILTLYLHALGMVPHDDIVEEPKSDSI</sequence>
<keyword evidence="2" id="KW-0175">Coiled coil</keyword>
<evidence type="ECO:0000259" key="3">
    <source>
        <dbReference type="Pfam" id="PF10073"/>
    </source>
</evidence>
<evidence type="ECO:0000256" key="1">
    <source>
        <dbReference type="HAMAP-Rule" id="MF_00797"/>
    </source>
</evidence>
<name>A0A8J7TUX5_9PROT</name>
<evidence type="ECO:0000256" key="2">
    <source>
        <dbReference type="SAM" id="Coils"/>
    </source>
</evidence>
<comment type="caution">
    <text evidence="4">The sequence shown here is derived from an EMBL/GenBank/DDBJ whole genome shotgun (WGS) entry which is preliminary data.</text>
</comment>
<accession>A0A8J7TUX5</accession>
<dbReference type="Pfam" id="PF10073">
    <property type="entry name" value="GapR_DNA-bd"/>
    <property type="match status" value="1"/>
</dbReference>
<feature type="domain" description="GapR-like DNA-binding" evidence="3">
    <location>
        <begin position="10"/>
        <end position="79"/>
    </location>
</feature>
<dbReference type="AlphaFoldDB" id="A0A8J7TUX5"/>
<comment type="similarity">
    <text evidence="1">Belongs to the UPF0335 family.</text>
</comment>
<reference evidence="4" key="1">
    <citation type="submission" date="2021-02" db="EMBL/GenBank/DDBJ databases">
        <title>Thiocyanate and organic carbon inputs drive convergent selection for specific autotrophic Afipia and Thiobacillus strains within complex microbiomes.</title>
        <authorList>
            <person name="Huddy R.J."/>
            <person name="Sachdeva R."/>
            <person name="Kadzinga F."/>
            <person name="Kantor R.S."/>
            <person name="Harrison S.T.L."/>
            <person name="Banfield J.F."/>
        </authorList>
    </citation>
    <scope>NUCLEOTIDE SEQUENCE</scope>
    <source>
        <strain evidence="4">SCN18_10_11_15_R4_P_38_20</strain>
    </source>
</reference>
<feature type="coiled-coil region" evidence="2">
    <location>
        <begin position="12"/>
        <end position="39"/>
    </location>
</feature>